<proteinExistence type="predicted"/>
<organism evidence="2 3">
    <name type="scientific">Candidatus Rhodoblastus alkanivorans</name>
    <dbReference type="NCBI Taxonomy" id="2954117"/>
    <lineage>
        <taxon>Bacteria</taxon>
        <taxon>Pseudomonadati</taxon>
        <taxon>Pseudomonadota</taxon>
        <taxon>Alphaproteobacteria</taxon>
        <taxon>Hyphomicrobiales</taxon>
        <taxon>Rhodoblastaceae</taxon>
        <taxon>Rhodoblastus</taxon>
    </lineage>
</organism>
<accession>A0ABS9Z879</accession>
<feature type="compositionally biased region" description="Basic and acidic residues" evidence="1">
    <location>
        <begin position="87"/>
        <end position="98"/>
    </location>
</feature>
<reference evidence="2" key="1">
    <citation type="journal article" date="2022" name="ISME J.">
        <title>Identification of active gaseous-alkane degraders at natural gas seeps.</title>
        <authorList>
            <person name="Farhan Ul Haque M."/>
            <person name="Hernandez M."/>
            <person name="Crombie A.T."/>
            <person name="Murrell J.C."/>
        </authorList>
    </citation>
    <scope>NUCLEOTIDE SEQUENCE</scope>
    <source>
        <strain evidence="2">PC2</strain>
    </source>
</reference>
<feature type="compositionally biased region" description="Basic and acidic residues" evidence="1">
    <location>
        <begin position="33"/>
        <end position="45"/>
    </location>
</feature>
<evidence type="ECO:0000313" key="3">
    <source>
        <dbReference type="Proteomes" id="UP001139104"/>
    </source>
</evidence>
<comment type="caution">
    <text evidence="2">The sequence shown here is derived from an EMBL/GenBank/DDBJ whole genome shotgun (WGS) entry which is preliminary data.</text>
</comment>
<dbReference type="RefSeq" id="WP_243067753.1">
    <property type="nucleotide sequence ID" value="NZ_JAIVFK010000006.1"/>
</dbReference>
<dbReference type="Proteomes" id="UP001139104">
    <property type="component" value="Unassembled WGS sequence"/>
</dbReference>
<name>A0ABS9Z879_9HYPH</name>
<protein>
    <submittedName>
        <fullName evidence="2">Uncharacterized protein</fullName>
    </submittedName>
</protein>
<evidence type="ECO:0000313" key="2">
    <source>
        <dbReference type="EMBL" id="MCI4683824.1"/>
    </source>
</evidence>
<feature type="region of interest" description="Disordered" evidence="1">
    <location>
        <begin position="33"/>
        <end position="112"/>
    </location>
</feature>
<dbReference type="EMBL" id="JAIVFP010000001">
    <property type="protein sequence ID" value="MCI4683824.1"/>
    <property type="molecule type" value="Genomic_DNA"/>
</dbReference>
<feature type="compositionally biased region" description="Basic and acidic residues" evidence="1">
    <location>
        <begin position="54"/>
        <end position="77"/>
    </location>
</feature>
<sequence>MLVDGDDPFQGGVDDRHQPRIPFPFKVAAHSIGERIAQKPDHIGDEGASDQEEDWSRYRFVERIDPQFDDKDREQRGQRAPKQSALAERERDGRKKSYEGVFALASEKGDPQ</sequence>
<gene>
    <name evidence="2" type="ORF">K2U94_13800</name>
</gene>
<evidence type="ECO:0000256" key="1">
    <source>
        <dbReference type="SAM" id="MobiDB-lite"/>
    </source>
</evidence>
<feature type="region of interest" description="Disordered" evidence="1">
    <location>
        <begin position="1"/>
        <end position="21"/>
    </location>
</feature>
<keyword evidence="3" id="KW-1185">Reference proteome</keyword>